<evidence type="ECO:0000313" key="1">
    <source>
        <dbReference type="EMBL" id="MCS4122378.1"/>
    </source>
</evidence>
<dbReference type="AlphaFoldDB" id="A0A9X2V783"/>
<protein>
    <submittedName>
        <fullName evidence="1">Uncharacterized protein</fullName>
    </submittedName>
</protein>
<proteinExistence type="predicted"/>
<evidence type="ECO:0000313" key="2">
    <source>
        <dbReference type="Proteomes" id="UP001155144"/>
    </source>
</evidence>
<accession>A0A9X2V783</accession>
<reference evidence="1" key="1">
    <citation type="submission" date="2022-08" db="EMBL/GenBank/DDBJ databases">
        <title>Genomic Encyclopedia of Type Strains, Phase V (KMG-V): Genome sequencing to study the core and pangenomes of soil and plant-associated prokaryotes.</title>
        <authorList>
            <person name="Whitman W."/>
        </authorList>
    </citation>
    <scope>NUCLEOTIDE SEQUENCE</scope>
    <source>
        <strain evidence="1">SP3026</strain>
    </source>
</reference>
<comment type="caution">
    <text evidence="1">The sequence shown here is derived from an EMBL/GenBank/DDBJ whole genome shotgun (WGS) entry which is preliminary data.</text>
</comment>
<organism evidence="1 2">
    <name type="scientific">Salinibacter ruber</name>
    <dbReference type="NCBI Taxonomy" id="146919"/>
    <lineage>
        <taxon>Bacteria</taxon>
        <taxon>Pseudomonadati</taxon>
        <taxon>Rhodothermota</taxon>
        <taxon>Rhodothermia</taxon>
        <taxon>Rhodothermales</taxon>
        <taxon>Salinibacteraceae</taxon>
        <taxon>Salinibacter</taxon>
    </lineage>
</organism>
<name>A0A9X2V783_9BACT</name>
<dbReference type="Proteomes" id="UP001155144">
    <property type="component" value="Unassembled WGS sequence"/>
</dbReference>
<dbReference type="EMBL" id="JANUBL010000005">
    <property type="protein sequence ID" value="MCS4122378.1"/>
    <property type="molecule type" value="Genomic_DNA"/>
</dbReference>
<sequence length="34" mass="3676">MVLQVLESMNGYSSAKASTVPLSSFLGDCQGRIW</sequence>
<gene>
    <name evidence="1" type="ORF">GGP45_002738</name>
</gene>